<dbReference type="eggNOG" id="COG2865">
    <property type="taxonomic scope" value="Bacteria"/>
</dbReference>
<dbReference type="Pfam" id="PF13749">
    <property type="entry name" value="HATPase_c_4"/>
    <property type="match status" value="1"/>
</dbReference>
<protein>
    <submittedName>
        <fullName evidence="2">Divergent AAA domain protein</fullName>
    </submittedName>
</protein>
<keyword evidence="3" id="KW-1185">Reference proteome</keyword>
<dbReference type="EMBL" id="AEVN01000045">
    <property type="protein sequence ID" value="EFY04903.1"/>
    <property type="molecule type" value="Genomic_DNA"/>
</dbReference>
<gene>
    <name evidence="2" type="ORF">HMPREF9443_01155</name>
</gene>
<organism evidence="2 3">
    <name type="scientific">Phascolarctobacterium succinatutens YIT 12067</name>
    <dbReference type="NCBI Taxonomy" id="626939"/>
    <lineage>
        <taxon>Bacteria</taxon>
        <taxon>Bacillati</taxon>
        <taxon>Bacillota</taxon>
        <taxon>Negativicutes</taxon>
        <taxon>Acidaminococcales</taxon>
        <taxon>Acidaminococcaceae</taxon>
        <taxon>Phascolarctobacterium</taxon>
    </lineage>
</organism>
<comment type="caution">
    <text evidence="2">The sequence shown here is derived from an EMBL/GenBank/DDBJ whole genome shotgun (WGS) entry which is preliminary data.</text>
</comment>
<proteinExistence type="predicted"/>
<dbReference type="PANTHER" id="PTHR30595">
    <property type="entry name" value="GLPR-RELATED TRANSCRIPTIONAL REPRESSOR"/>
    <property type="match status" value="1"/>
</dbReference>
<evidence type="ECO:0000313" key="3">
    <source>
        <dbReference type="Proteomes" id="UP000004923"/>
    </source>
</evidence>
<dbReference type="HOGENOM" id="CLU_024970_0_1_9"/>
<dbReference type="AlphaFoldDB" id="E8LE38"/>
<evidence type="ECO:0000313" key="2">
    <source>
        <dbReference type="EMBL" id="EFY04903.1"/>
    </source>
</evidence>
<reference evidence="2 3" key="1">
    <citation type="submission" date="2011-01" db="EMBL/GenBank/DDBJ databases">
        <authorList>
            <person name="Weinstock G."/>
            <person name="Sodergren E."/>
            <person name="Clifton S."/>
            <person name="Fulton L."/>
            <person name="Fulton B."/>
            <person name="Courtney L."/>
            <person name="Fronick C."/>
            <person name="Harrison M."/>
            <person name="Strong C."/>
            <person name="Farmer C."/>
            <person name="Delahaunty K."/>
            <person name="Markovic C."/>
            <person name="Hall O."/>
            <person name="Minx P."/>
            <person name="Tomlinson C."/>
            <person name="Mitreva M."/>
            <person name="Hou S."/>
            <person name="Chen J."/>
            <person name="Wollam A."/>
            <person name="Pepin K.H."/>
            <person name="Johnson M."/>
            <person name="Bhonagiri V."/>
            <person name="Zhang X."/>
            <person name="Suruliraj S."/>
            <person name="Warren W."/>
            <person name="Chinwalla A."/>
            <person name="Mardis E.R."/>
            <person name="Wilson R.K."/>
        </authorList>
    </citation>
    <scope>NUCLEOTIDE SEQUENCE [LARGE SCALE GENOMIC DNA]</scope>
    <source>
        <strain evidence="2 3">YIT 12067</strain>
    </source>
</reference>
<feature type="domain" description="Schlafen AlbA-2" evidence="1">
    <location>
        <begin position="17"/>
        <end position="143"/>
    </location>
</feature>
<name>E8LE38_9FIRM</name>
<sequence length="576" mass="66072">MDATEILNLLKYGEHINLECKKAETTLPKSVWETYSSFANTNGGIILFGVEENIREFDFNKRFSFVNIKKPQQIVVNFWNTINSCKVSSNILMDSDVGVCNVKGADIIFIHVPRAEYKYRPVYINENPMKGTFKRNHEGDYHCTADEVRAMFRDSNDSGNDGSFLAGFTLDDIDINSLRSYRIEFEHRNPTHVWNGLDDADFLEKMSCYGTDRTTKEKCLTIAGLLMFGKGTAVIERFGNIRMDYIDKSNLTLGSRWSDRVTYDGMWENNLYNFVRIVMPKLAFGIKRPFKLEGLVRIDDTPVHKAIREAVINMVIHSDYLVNGVLKVVKTDEGFEFSNPGNLKLPIQAIYDGGHSVARNPRIQAMFRMIGYGDNIGSGFPTILSAWSEENWRKPDLQENDDLNQVELKLWMVSLMPQECSEYLQKHFGWVYMRLGKYEQIILGTAYLERCVSNSRMQAMLHLNSIEVGHMLAELVRKKMLLINKNGRWTSYMINQEYTIPAEQIDLNRSSGNITLKNDTDKLIYDYIQTNGFITTAQILSITKINTLSGASVAINRLIKLGLVKKIRKGKHFIYQ</sequence>
<dbReference type="OrthoDB" id="9807907at2"/>
<dbReference type="Gene3D" id="3.30.950.30">
    <property type="entry name" value="Schlafen, AAA domain"/>
    <property type="match status" value="1"/>
</dbReference>
<evidence type="ECO:0000259" key="1">
    <source>
        <dbReference type="Pfam" id="PF04326"/>
    </source>
</evidence>
<dbReference type="InterPro" id="IPR038461">
    <property type="entry name" value="Schlafen_AlbA_2_dom_sf"/>
</dbReference>
<dbReference type="InterPro" id="IPR007421">
    <property type="entry name" value="Schlafen_AlbA_2_dom"/>
</dbReference>
<dbReference type="RefSeq" id="WP_009145520.1">
    <property type="nucleotide sequence ID" value="NZ_GL830884.1"/>
</dbReference>
<dbReference type="InterPro" id="IPR038475">
    <property type="entry name" value="RecG_C_sf"/>
</dbReference>
<dbReference type="Proteomes" id="UP000004923">
    <property type="component" value="Unassembled WGS sequence"/>
</dbReference>
<dbReference type="Pfam" id="PF04326">
    <property type="entry name" value="SLFN_AlbA_2"/>
    <property type="match status" value="1"/>
</dbReference>
<dbReference type="PANTHER" id="PTHR30595:SF6">
    <property type="entry name" value="SCHLAFEN ALBA-2 DOMAIN-CONTAINING PROTEIN"/>
    <property type="match status" value="1"/>
</dbReference>
<dbReference type="Gene3D" id="3.30.565.60">
    <property type="match status" value="1"/>
</dbReference>
<accession>E8LE38</accession>